<reference evidence="8 9" key="1">
    <citation type="submission" date="2015-01" db="EMBL/GenBank/DDBJ databases">
        <title>Draft genome of the acidophilic iron oxidizer Ferrimicrobium acidiphilum strain T23.</title>
        <authorList>
            <person name="Poehlein A."/>
            <person name="Eisen S."/>
            <person name="Schloemann M."/>
            <person name="Johnson B.D."/>
            <person name="Daniel R."/>
            <person name="Muehling M."/>
        </authorList>
    </citation>
    <scope>NUCLEOTIDE SEQUENCE [LARGE SCALE GENOMIC DNA]</scope>
    <source>
        <strain evidence="8 9">T23</strain>
    </source>
</reference>
<evidence type="ECO:0000256" key="4">
    <source>
        <dbReference type="ARBA" id="ARBA00022827"/>
    </source>
</evidence>
<keyword evidence="9" id="KW-1185">Reference proteome</keyword>
<dbReference type="Gene3D" id="3.40.250.10">
    <property type="entry name" value="Rhodanese-like domain"/>
    <property type="match status" value="1"/>
</dbReference>
<dbReference type="InterPro" id="IPR001763">
    <property type="entry name" value="Rhodanese-like_dom"/>
</dbReference>
<evidence type="ECO:0000256" key="5">
    <source>
        <dbReference type="ARBA" id="ARBA00023002"/>
    </source>
</evidence>
<dbReference type="Gene3D" id="3.50.50.60">
    <property type="entry name" value="FAD/NAD(P)-binding domain"/>
    <property type="match status" value="2"/>
</dbReference>
<sequence>MRGMHRQYPAQTVRNNPNPLLSPAAIPVLDRWVLRDNCPLPDTLGGMHESDHAASSLVETRRHIIVIGGVAGGMSAATRLRRLDARAIITVIERSGHVSYANCGLPYFVGSIIKDEEDLLLQTPERLHARFRLDVRVNTEVTEIDRERHQVHIRPTTGGTVEVLEYDKLVLSPGAMPLRPDIPGSERMRVLRSVEDAALIVNDIARIPRTAVVVGAGFVGLEAAENLARRQMVVTVVEAGVQVLPALDPELAILVEEELVRNGISVVTGASVTEVHEWGVILTDGRMIEGELVVASVGVRPDTTLARSANLALGPHGGIAVDEANKTSDPDIYAVGDVVEKPDFIGDTTSLVPLANVANRQGRRVADHICGLPSRTSPSIGTAIVRVFNCVAATTGWNERRLRAIGRPYRVVRAHPMNHAGYYPGAESMSLKLLFDPNDGLILGAQVVGGAGVDKRIDILATAMSAGIPVEALADLELAYAPPFSSAKDPINMLGYMAENIRFGECEVVEPGELPELLEDGWTLLDVRTPEEHRLGSIPGSVLAPVDGLREALNTLNDGPFVVYCAVGQRGHVATTLLHGLGYKARNLNGGYRTYMAHTTAERSPA</sequence>
<dbReference type="SMART" id="SM00450">
    <property type="entry name" value="RHOD"/>
    <property type="match status" value="1"/>
</dbReference>
<dbReference type="EC" id="1.8.1.14" evidence="8"/>
<dbReference type="Pfam" id="PF00581">
    <property type="entry name" value="Rhodanese"/>
    <property type="match status" value="1"/>
</dbReference>
<proteinExistence type="inferred from homology"/>
<keyword evidence="6" id="KW-0676">Redox-active center</keyword>
<keyword evidence="3" id="KW-0285">Flavoprotein</keyword>
<dbReference type="PANTHER" id="PTHR43429:SF1">
    <property type="entry name" value="NAD(P)H SULFUR OXIDOREDUCTASE (COA-DEPENDENT)"/>
    <property type="match status" value="1"/>
</dbReference>
<name>A0A0D8FRF8_9ACTN</name>
<organism evidence="8 9">
    <name type="scientific">Ferrimicrobium acidiphilum DSM 19497</name>
    <dbReference type="NCBI Taxonomy" id="1121877"/>
    <lineage>
        <taxon>Bacteria</taxon>
        <taxon>Bacillati</taxon>
        <taxon>Actinomycetota</taxon>
        <taxon>Acidimicrobiia</taxon>
        <taxon>Acidimicrobiales</taxon>
        <taxon>Acidimicrobiaceae</taxon>
        <taxon>Ferrimicrobium</taxon>
    </lineage>
</organism>
<dbReference type="InterPro" id="IPR036188">
    <property type="entry name" value="FAD/NAD-bd_sf"/>
</dbReference>
<dbReference type="GO" id="GO:0050451">
    <property type="term" value="F:CoA-disulfide reductase (NADPH) activity"/>
    <property type="evidence" value="ECO:0007669"/>
    <property type="project" value="UniProtKB-EC"/>
</dbReference>
<dbReference type="InterPro" id="IPR004099">
    <property type="entry name" value="Pyr_nucl-diS_OxRdtase_dimer"/>
</dbReference>
<dbReference type="PROSITE" id="PS50206">
    <property type="entry name" value="RHODANESE_3"/>
    <property type="match status" value="1"/>
</dbReference>
<dbReference type="InterPro" id="IPR016156">
    <property type="entry name" value="FAD/NAD-linked_Rdtase_dimer_sf"/>
</dbReference>
<dbReference type="Pfam" id="PF02852">
    <property type="entry name" value="Pyr_redox_dim"/>
    <property type="match status" value="1"/>
</dbReference>
<keyword evidence="5 8" id="KW-0560">Oxidoreductase</keyword>
<dbReference type="eggNOG" id="COG0607">
    <property type="taxonomic scope" value="Bacteria"/>
</dbReference>
<dbReference type="PANTHER" id="PTHR43429">
    <property type="entry name" value="PYRIDINE NUCLEOTIDE-DISULFIDE OXIDOREDUCTASE DOMAIN-CONTAINING"/>
    <property type="match status" value="1"/>
</dbReference>
<dbReference type="eggNOG" id="COG0446">
    <property type="taxonomic scope" value="Bacteria"/>
</dbReference>
<evidence type="ECO:0000256" key="1">
    <source>
        <dbReference type="ARBA" id="ARBA00001974"/>
    </source>
</evidence>
<dbReference type="SUPFAM" id="SSF55424">
    <property type="entry name" value="FAD/NAD-linked reductases, dimerisation (C-terminal) domain"/>
    <property type="match status" value="1"/>
</dbReference>
<dbReference type="SUPFAM" id="SSF52821">
    <property type="entry name" value="Rhodanese/Cell cycle control phosphatase"/>
    <property type="match status" value="1"/>
</dbReference>
<evidence type="ECO:0000256" key="3">
    <source>
        <dbReference type="ARBA" id="ARBA00022630"/>
    </source>
</evidence>
<keyword evidence="4" id="KW-0274">FAD</keyword>
<dbReference type="InterPro" id="IPR050260">
    <property type="entry name" value="FAD-bd_OxRdtase"/>
</dbReference>
<protein>
    <submittedName>
        <fullName evidence="8">Coenzyme A disulfide reductase</fullName>
        <ecNumber evidence="8">1.8.1.14</ecNumber>
    </submittedName>
</protein>
<dbReference type="InterPro" id="IPR023753">
    <property type="entry name" value="FAD/NAD-binding_dom"/>
</dbReference>
<evidence type="ECO:0000313" key="8">
    <source>
        <dbReference type="EMBL" id="KJE75855.1"/>
    </source>
</evidence>
<dbReference type="Proteomes" id="UP000032336">
    <property type="component" value="Unassembled WGS sequence"/>
</dbReference>
<dbReference type="InterPro" id="IPR036873">
    <property type="entry name" value="Rhodanese-like_dom_sf"/>
</dbReference>
<comment type="caution">
    <text evidence="8">The sequence shown here is derived from an EMBL/GenBank/DDBJ whole genome shotgun (WGS) entry which is preliminary data.</text>
</comment>
<comment type="similarity">
    <text evidence="2">Belongs to the class-III pyridine nucleotide-disulfide oxidoreductase family.</text>
</comment>
<comment type="cofactor">
    <cofactor evidence="1">
        <name>FAD</name>
        <dbReference type="ChEBI" id="CHEBI:57692"/>
    </cofactor>
</comment>
<dbReference type="AlphaFoldDB" id="A0A0D8FRF8"/>
<dbReference type="Pfam" id="PF07992">
    <property type="entry name" value="Pyr_redox_2"/>
    <property type="match status" value="1"/>
</dbReference>
<evidence type="ECO:0000313" key="9">
    <source>
        <dbReference type="Proteomes" id="UP000032336"/>
    </source>
</evidence>
<feature type="domain" description="Rhodanese" evidence="7">
    <location>
        <begin position="518"/>
        <end position="600"/>
    </location>
</feature>
<evidence type="ECO:0000256" key="6">
    <source>
        <dbReference type="ARBA" id="ARBA00023284"/>
    </source>
</evidence>
<dbReference type="EMBL" id="JXUW01000027">
    <property type="protein sequence ID" value="KJE75855.1"/>
    <property type="molecule type" value="Genomic_DNA"/>
</dbReference>
<evidence type="ECO:0000259" key="7">
    <source>
        <dbReference type="PROSITE" id="PS50206"/>
    </source>
</evidence>
<accession>A0A0D8FRF8</accession>
<dbReference type="PRINTS" id="PR00368">
    <property type="entry name" value="FADPNR"/>
</dbReference>
<evidence type="ECO:0000256" key="2">
    <source>
        <dbReference type="ARBA" id="ARBA00009130"/>
    </source>
</evidence>
<dbReference type="PRINTS" id="PR00411">
    <property type="entry name" value="PNDRDTASEI"/>
</dbReference>
<dbReference type="SUPFAM" id="SSF51905">
    <property type="entry name" value="FAD/NAD(P)-binding domain"/>
    <property type="match status" value="1"/>
</dbReference>
<gene>
    <name evidence="8" type="primary">cdr2</name>
    <name evidence="8" type="ORF">FEAC_24150</name>
</gene>
<dbReference type="STRING" id="1121877.FEAC_24150"/>